<accession>A0A8S1UH88</accession>
<evidence type="ECO:0000256" key="4">
    <source>
        <dbReference type="ARBA" id="ARBA00023136"/>
    </source>
</evidence>
<organism evidence="6 7">
    <name type="scientific">Paramecium pentaurelia</name>
    <dbReference type="NCBI Taxonomy" id="43138"/>
    <lineage>
        <taxon>Eukaryota</taxon>
        <taxon>Sar</taxon>
        <taxon>Alveolata</taxon>
        <taxon>Ciliophora</taxon>
        <taxon>Intramacronucleata</taxon>
        <taxon>Oligohymenophorea</taxon>
        <taxon>Peniculida</taxon>
        <taxon>Parameciidae</taxon>
        <taxon>Paramecium</taxon>
    </lineage>
</organism>
<keyword evidence="7" id="KW-1185">Reference proteome</keyword>
<reference evidence="6" key="1">
    <citation type="submission" date="2021-01" db="EMBL/GenBank/DDBJ databases">
        <authorList>
            <consortium name="Genoscope - CEA"/>
            <person name="William W."/>
        </authorList>
    </citation>
    <scope>NUCLEOTIDE SEQUENCE</scope>
</reference>
<keyword evidence="2 5" id="KW-0812">Transmembrane</keyword>
<name>A0A8S1UH88_9CILI</name>
<feature type="transmembrane region" description="Helical" evidence="5">
    <location>
        <begin position="7"/>
        <end position="28"/>
    </location>
</feature>
<dbReference type="OrthoDB" id="302434at2759"/>
<evidence type="ECO:0000256" key="1">
    <source>
        <dbReference type="ARBA" id="ARBA00004141"/>
    </source>
</evidence>
<dbReference type="Pfam" id="PF08507">
    <property type="entry name" value="COPI_assoc"/>
    <property type="match status" value="1"/>
</dbReference>
<evidence type="ECO:0000313" key="6">
    <source>
        <dbReference type="EMBL" id="CAD8163102.1"/>
    </source>
</evidence>
<evidence type="ECO:0000256" key="3">
    <source>
        <dbReference type="ARBA" id="ARBA00022989"/>
    </source>
</evidence>
<dbReference type="EMBL" id="CAJJDO010000039">
    <property type="protein sequence ID" value="CAD8163102.1"/>
    <property type="molecule type" value="Genomic_DNA"/>
</dbReference>
<comment type="subcellular location">
    <subcellularLocation>
        <location evidence="1">Membrane</location>
        <topology evidence="1">Multi-pass membrane protein</topology>
    </subcellularLocation>
</comment>
<comment type="caution">
    <text evidence="6">The sequence shown here is derived from an EMBL/GenBank/DDBJ whole genome shotgun (WGS) entry which is preliminary data.</text>
</comment>
<evidence type="ECO:0000313" key="7">
    <source>
        <dbReference type="Proteomes" id="UP000689195"/>
    </source>
</evidence>
<evidence type="ECO:0000256" key="2">
    <source>
        <dbReference type="ARBA" id="ARBA00022692"/>
    </source>
</evidence>
<dbReference type="AlphaFoldDB" id="A0A8S1UH88"/>
<keyword evidence="4 5" id="KW-0472">Membrane</keyword>
<evidence type="ECO:0000256" key="5">
    <source>
        <dbReference type="SAM" id="Phobius"/>
    </source>
</evidence>
<dbReference type="InterPro" id="IPR013714">
    <property type="entry name" value="Golgi_TVP15"/>
</dbReference>
<dbReference type="Proteomes" id="UP000689195">
    <property type="component" value="Unassembled WGS sequence"/>
</dbReference>
<dbReference type="GO" id="GO:0016020">
    <property type="term" value="C:membrane"/>
    <property type="evidence" value="ECO:0007669"/>
    <property type="project" value="UniProtKB-SubCell"/>
</dbReference>
<sequence length="130" mass="14288">MAFDKAIVTKFTTLAVAALTIAVAVWGFFSELTVNNGFNCFNLVILSMVLLPSEFQVKWIQDGFGLIDNLFGRGLYIFFIGSWVFGLHSRFGGGDDGISLFALIVSIIDLCVGVLYVIFYFTFGDSAQSK</sequence>
<dbReference type="PANTHER" id="PTHR28128:SF3">
    <property type="entry name" value="CHROMOSOME UNDETERMINED SCAFFOLD_46, WHOLE GENOME SHOTGUN SEQUENCE"/>
    <property type="match status" value="1"/>
</dbReference>
<gene>
    <name evidence="6" type="ORF">PPENT_87.1.T0390045</name>
</gene>
<feature type="transmembrane region" description="Helical" evidence="5">
    <location>
        <begin position="63"/>
        <end position="86"/>
    </location>
</feature>
<feature type="transmembrane region" description="Helical" evidence="5">
    <location>
        <begin position="98"/>
        <end position="123"/>
    </location>
</feature>
<proteinExistence type="predicted"/>
<keyword evidence="3 5" id="KW-1133">Transmembrane helix</keyword>
<dbReference type="PANTHER" id="PTHR28128">
    <property type="entry name" value="GOLGI APPARATUS MEMBRANE PROTEIN TVP15"/>
    <property type="match status" value="1"/>
</dbReference>
<protein>
    <submittedName>
        <fullName evidence="6">Uncharacterized protein</fullName>
    </submittedName>
</protein>